<dbReference type="InterPro" id="IPR036390">
    <property type="entry name" value="WH_DNA-bd_sf"/>
</dbReference>
<evidence type="ECO:0000256" key="1">
    <source>
        <dbReference type="ARBA" id="ARBA00007957"/>
    </source>
</evidence>
<dbReference type="GO" id="GO:0000976">
    <property type="term" value="F:transcription cis-regulatory region binding"/>
    <property type="evidence" value="ECO:0007669"/>
    <property type="project" value="TreeGrafter"/>
</dbReference>
<evidence type="ECO:0000313" key="9">
    <source>
        <dbReference type="EMBL" id="GAV24966.1"/>
    </source>
</evidence>
<dbReference type="GO" id="GO:1900376">
    <property type="term" value="P:regulation of secondary metabolite biosynthetic process"/>
    <property type="evidence" value="ECO:0007669"/>
    <property type="project" value="TreeGrafter"/>
</dbReference>
<feature type="binding site" evidence="7">
    <location>
        <position position="148"/>
    </location>
    <ligand>
        <name>Zn(2+)</name>
        <dbReference type="ChEBI" id="CHEBI:29105"/>
    </ligand>
</feature>
<evidence type="ECO:0000256" key="3">
    <source>
        <dbReference type="ARBA" id="ARBA00022833"/>
    </source>
</evidence>
<dbReference type="InterPro" id="IPR043135">
    <property type="entry name" value="Fur_C"/>
</dbReference>
<keyword evidence="7" id="KW-0479">Metal-binding</keyword>
<dbReference type="CDD" id="cd07153">
    <property type="entry name" value="Fur_like"/>
    <property type="match status" value="1"/>
</dbReference>
<feature type="binding site" evidence="7">
    <location>
        <position position="145"/>
    </location>
    <ligand>
        <name>Zn(2+)</name>
        <dbReference type="ChEBI" id="CHEBI:29105"/>
    </ligand>
</feature>
<dbReference type="PANTHER" id="PTHR33202">
    <property type="entry name" value="ZINC UPTAKE REGULATION PROTEIN"/>
    <property type="match status" value="1"/>
</dbReference>
<dbReference type="AlphaFoldDB" id="A0A1L8D193"/>
<reference evidence="10" key="1">
    <citation type="submission" date="2016-12" db="EMBL/GenBank/DDBJ databases">
        <title>Draft Genome Sequences od Carboxydothermus pertinax and islandicus, Hydrogenogenic Carboxydotrophic Bacteria.</title>
        <authorList>
            <person name="Fukuyama Y."/>
            <person name="Ohmae K."/>
            <person name="Yoneda Y."/>
            <person name="Yoshida T."/>
            <person name="Sako Y."/>
        </authorList>
    </citation>
    <scope>NUCLEOTIDE SEQUENCE [LARGE SCALE GENOMIC DNA]</scope>
    <source>
        <strain evidence="10">SET</strain>
    </source>
</reference>
<dbReference type="EMBL" id="BDJL01000028">
    <property type="protein sequence ID" value="GAV24966.1"/>
    <property type="molecule type" value="Genomic_DNA"/>
</dbReference>
<dbReference type="STRING" id="661089.ciss_08990"/>
<comment type="cofactor">
    <cofactor evidence="7">
        <name>Zn(2+)</name>
        <dbReference type="ChEBI" id="CHEBI:29105"/>
    </cofactor>
    <text evidence="7">Binds 1 zinc ion per subunit.</text>
</comment>
<evidence type="ECO:0000256" key="6">
    <source>
        <dbReference type="ARBA" id="ARBA00023163"/>
    </source>
</evidence>
<comment type="caution">
    <text evidence="9">The sequence shown here is derived from an EMBL/GenBank/DDBJ whole genome shotgun (WGS) entry which is preliminary data.</text>
</comment>
<keyword evidence="4" id="KW-0805">Transcription regulation</keyword>
<accession>A0A1L8D193</accession>
<evidence type="ECO:0000256" key="5">
    <source>
        <dbReference type="ARBA" id="ARBA00023125"/>
    </source>
</evidence>
<dbReference type="Proteomes" id="UP000187338">
    <property type="component" value="Unassembled WGS sequence"/>
</dbReference>
<evidence type="ECO:0000256" key="4">
    <source>
        <dbReference type="ARBA" id="ARBA00023015"/>
    </source>
</evidence>
<evidence type="ECO:0000313" key="10">
    <source>
        <dbReference type="Proteomes" id="UP000187338"/>
    </source>
</evidence>
<gene>
    <name evidence="9" type="ORF">ciss_08990</name>
</gene>
<evidence type="ECO:0000256" key="2">
    <source>
        <dbReference type="ARBA" id="ARBA00022491"/>
    </source>
</evidence>
<feature type="binding site" evidence="7">
    <location>
        <position position="109"/>
    </location>
    <ligand>
        <name>Zn(2+)</name>
        <dbReference type="ChEBI" id="CHEBI:29105"/>
    </ligand>
</feature>
<dbReference type="SUPFAM" id="SSF46785">
    <property type="entry name" value="Winged helix' DNA-binding domain"/>
    <property type="match status" value="1"/>
</dbReference>
<dbReference type="Pfam" id="PF01475">
    <property type="entry name" value="FUR"/>
    <property type="match status" value="1"/>
</dbReference>
<dbReference type="GO" id="GO:0045892">
    <property type="term" value="P:negative regulation of DNA-templated transcription"/>
    <property type="evidence" value="ECO:0007669"/>
    <property type="project" value="TreeGrafter"/>
</dbReference>
<comment type="similarity">
    <text evidence="1">Belongs to the Fur family.</text>
</comment>
<dbReference type="GO" id="GO:0003700">
    <property type="term" value="F:DNA-binding transcription factor activity"/>
    <property type="evidence" value="ECO:0007669"/>
    <property type="project" value="InterPro"/>
</dbReference>
<dbReference type="Gene3D" id="1.10.10.10">
    <property type="entry name" value="Winged helix-like DNA-binding domain superfamily/Winged helix DNA-binding domain"/>
    <property type="match status" value="1"/>
</dbReference>
<dbReference type="InterPro" id="IPR002481">
    <property type="entry name" value="FUR"/>
</dbReference>
<sequence>MVGTGGMRVNMKSASVKNQENQDFKWTPQRKAIITAIKNSKKKHLSAEEIYLITKKILPKIGLATVYRALELFCEKGILQKLNLPNQPIKYEILKDDSYSHCHYVCLECGKIYEVPIQQELTLPANENLKDFKIVNSSYWYFGYCKKCKDKVNEK</sequence>
<dbReference type="PANTHER" id="PTHR33202:SF7">
    <property type="entry name" value="FERRIC UPTAKE REGULATION PROTEIN"/>
    <property type="match status" value="1"/>
</dbReference>
<proteinExistence type="inferred from homology"/>
<keyword evidence="10" id="KW-1185">Reference proteome</keyword>
<dbReference type="InterPro" id="IPR036388">
    <property type="entry name" value="WH-like_DNA-bd_sf"/>
</dbReference>
<evidence type="ECO:0000256" key="8">
    <source>
        <dbReference type="PIRSR" id="PIRSR602481-2"/>
    </source>
</evidence>
<comment type="cofactor">
    <cofactor evidence="8">
        <name>Mn(2+)</name>
        <dbReference type="ChEBI" id="CHEBI:29035"/>
    </cofactor>
    <cofactor evidence="8">
        <name>Fe(2+)</name>
        <dbReference type="ChEBI" id="CHEBI:29033"/>
    </cofactor>
    <text evidence="8">Binds 1 Mn(2+) or Fe(2+) ion per subunit.</text>
</comment>
<feature type="binding site" evidence="8">
    <location>
        <position position="120"/>
    </location>
    <ligand>
        <name>Fe cation</name>
        <dbReference type="ChEBI" id="CHEBI:24875"/>
    </ligand>
</feature>
<keyword evidence="8" id="KW-0408">Iron</keyword>
<name>A0A1L8D193_9THEO</name>
<keyword evidence="2" id="KW-0678">Repressor</keyword>
<keyword evidence="5" id="KW-0238">DNA-binding</keyword>
<dbReference type="Gene3D" id="3.30.1490.190">
    <property type="match status" value="1"/>
</dbReference>
<keyword evidence="3 7" id="KW-0862">Zinc</keyword>
<dbReference type="GO" id="GO:0008270">
    <property type="term" value="F:zinc ion binding"/>
    <property type="evidence" value="ECO:0007669"/>
    <property type="project" value="TreeGrafter"/>
</dbReference>
<organism evidence="9 10">
    <name type="scientific">Carboxydothermus islandicus</name>
    <dbReference type="NCBI Taxonomy" id="661089"/>
    <lineage>
        <taxon>Bacteria</taxon>
        <taxon>Bacillati</taxon>
        <taxon>Bacillota</taxon>
        <taxon>Clostridia</taxon>
        <taxon>Thermoanaerobacterales</taxon>
        <taxon>Thermoanaerobacteraceae</taxon>
        <taxon>Carboxydothermus</taxon>
    </lineage>
</organism>
<keyword evidence="6" id="KW-0804">Transcription</keyword>
<evidence type="ECO:0000256" key="7">
    <source>
        <dbReference type="PIRSR" id="PIRSR602481-1"/>
    </source>
</evidence>
<protein>
    <submittedName>
        <fullName evidence="9">Transcriptional repressor</fullName>
    </submittedName>
</protein>
<feature type="binding site" evidence="7">
    <location>
        <position position="106"/>
    </location>
    <ligand>
        <name>Zn(2+)</name>
        <dbReference type="ChEBI" id="CHEBI:29105"/>
    </ligand>
</feature>